<name>A0A6J4H7B8_9ACTN</name>
<reference evidence="3" key="1">
    <citation type="submission" date="2020-02" db="EMBL/GenBank/DDBJ databases">
        <authorList>
            <person name="Meier V. D."/>
        </authorList>
    </citation>
    <scope>NUCLEOTIDE SEQUENCE</scope>
    <source>
        <strain evidence="3">AVDCRST_MAG10</strain>
    </source>
</reference>
<gene>
    <name evidence="3" type="ORF">AVDCRST_MAG10-358</name>
</gene>
<dbReference type="Pfam" id="PF01613">
    <property type="entry name" value="Flavin_Reduct"/>
    <property type="match status" value="1"/>
</dbReference>
<dbReference type="GO" id="GO:0042602">
    <property type="term" value="F:riboflavin reductase (NADPH) activity"/>
    <property type="evidence" value="ECO:0007669"/>
    <property type="project" value="TreeGrafter"/>
</dbReference>
<sequence>MPLHDGIVGPIPDGRDPEEYDKLRRRVMWTMPTGLYVVGSRAGERRNAMTLNWATQVSSDPKLLAIGVEKEAFTHELIAEGRVFSLNIVDREDRAIVRKFTKPVEADMAGHTMNGFPFHDGPTGAPILDQAVAWVDCRVHSAVDVGDHTLFLGEVVDAGFQKPEETPVLRMEDTRMNYGG</sequence>
<proteinExistence type="predicted"/>
<organism evidence="3">
    <name type="scientific">uncultured Acidimicrobiales bacterium</name>
    <dbReference type="NCBI Taxonomy" id="310071"/>
    <lineage>
        <taxon>Bacteria</taxon>
        <taxon>Bacillati</taxon>
        <taxon>Actinomycetota</taxon>
        <taxon>Acidimicrobiia</taxon>
        <taxon>Acidimicrobiales</taxon>
        <taxon>environmental samples</taxon>
    </lineage>
</organism>
<dbReference type="InterPro" id="IPR002563">
    <property type="entry name" value="Flavin_Rdtase-like_dom"/>
</dbReference>
<accession>A0A6J4H7B8</accession>
<dbReference type="PANTHER" id="PTHR30466:SF1">
    <property type="entry name" value="FMN REDUCTASE (NADH) RUTF"/>
    <property type="match status" value="1"/>
</dbReference>
<protein>
    <recommendedName>
        <fullName evidence="2">Flavin reductase like domain-containing protein</fullName>
    </recommendedName>
</protein>
<dbReference type="EMBL" id="CADCTB010000023">
    <property type="protein sequence ID" value="CAA9215408.1"/>
    <property type="molecule type" value="Genomic_DNA"/>
</dbReference>
<evidence type="ECO:0000259" key="2">
    <source>
        <dbReference type="SMART" id="SM00903"/>
    </source>
</evidence>
<dbReference type="Gene3D" id="2.30.110.10">
    <property type="entry name" value="Electron Transport, Fmn-binding Protein, Chain A"/>
    <property type="match status" value="1"/>
</dbReference>
<dbReference type="SUPFAM" id="SSF50475">
    <property type="entry name" value="FMN-binding split barrel"/>
    <property type="match status" value="1"/>
</dbReference>
<dbReference type="InterPro" id="IPR050268">
    <property type="entry name" value="NADH-dep_flavin_reductase"/>
</dbReference>
<dbReference type="AlphaFoldDB" id="A0A6J4H7B8"/>
<dbReference type="GO" id="GO:0010181">
    <property type="term" value="F:FMN binding"/>
    <property type="evidence" value="ECO:0007669"/>
    <property type="project" value="InterPro"/>
</dbReference>
<evidence type="ECO:0000313" key="3">
    <source>
        <dbReference type="EMBL" id="CAA9215408.1"/>
    </source>
</evidence>
<dbReference type="SMART" id="SM00903">
    <property type="entry name" value="Flavin_Reduct"/>
    <property type="match status" value="1"/>
</dbReference>
<dbReference type="PANTHER" id="PTHR30466">
    <property type="entry name" value="FLAVIN REDUCTASE"/>
    <property type="match status" value="1"/>
</dbReference>
<dbReference type="InterPro" id="IPR012349">
    <property type="entry name" value="Split_barrel_FMN-bd"/>
</dbReference>
<feature type="domain" description="Flavin reductase like" evidence="2">
    <location>
        <begin position="28"/>
        <end position="178"/>
    </location>
</feature>
<keyword evidence="1" id="KW-0560">Oxidoreductase</keyword>
<evidence type="ECO:0000256" key="1">
    <source>
        <dbReference type="ARBA" id="ARBA00023002"/>
    </source>
</evidence>